<reference evidence="2 3" key="1">
    <citation type="submission" date="2023-06" db="EMBL/GenBank/DDBJ databases">
        <title>Draft Genome Sequences of lactic acid bacteria strains isolated from fermented milk products.</title>
        <authorList>
            <person name="Elcheninov A.G."/>
            <person name="Klyukina A."/>
            <person name="Zayulina K.S."/>
            <person name="Gavirova L.A."/>
            <person name="Shcherbakova P.A."/>
            <person name="Shestakov A.I."/>
            <person name="Kublanov I.V."/>
            <person name="Kochetkova T.V."/>
        </authorList>
    </citation>
    <scope>NUCLEOTIDE SEQUENCE [LARGE SCALE GENOMIC DNA]</scope>
    <source>
        <strain evidence="2 3">TOM.81</strain>
    </source>
</reference>
<organism evidence="2 3">
    <name type="scientific">Leuconostoc falkenbergense</name>
    <dbReference type="NCBI Taxonomy" id="2766470"/>
    <lineage>
        <taxon>Bacteria</taxon>
        <taxon>Bacillati</taxon>
        <taxon>Bacillota</taxon>
        <taxon>Bacilli</taxon>
        <taxon>Lactobacillales</taxon>
        <taxon>Lactobacillaceae</taxon>
        <taxon>Leuconostoc</taxon>
    </lineage>
</organism>
<keyword evidence="1" id="KW-0812">Transmembrane</keyword>
<proteinExistence type="predicted"/>
<dbReference type="GeneID" id="97231016"/>
<accession>A0ABT7RZ88</accession>
<evidence type="ECO:0000256" key="1">
    <source>
        <dbReference type="SAM" id="Phobius"/>
    </source>
</evidence>
<evidence type="ECO:0000313" key="2">
    <source>
        <dbReference type="EMBL" id="MDM7646625.1"/>
    </source>
</evidence>
<evidence type="ECO:0000313" key="3">
    <source>
        <dbReference type="Proteomes" id="UP001242903"/>
    </source>
</evidence>
<name>A0ABT7RZ88_9LACO</name>
<comment type="caution">
    <text evidence="2">The sequence shown here is derived from an EMBL/GenBank/DDBJ whole genome shotgun (WGS) entry which is preliminary data.</text>
</comment>
<dbReference type="EMBL" id="JAUCAQ010000012">
    <property type="protein sequence ID" value="MDM7646625.1"/>
    <property type="molecule type" value="Genomic_DNA"/>
</dbReference>
<sequence>MKEKTKQVGIGVCYGLVGGGVGLIILAVASKNQNVYGTVADWVSGIGTIATVVAAIIIAKKTTQDNMAQAMLNKSIELYIEDLRAIVGCLSELEHNSLLDTIYRGDVLELTETEREEAEKGIIERNKSYVEIIGYHKMSTIIYRMPEKKQELFKPFMDEISKDLNVVMRMNLEDEKFNVKMFLNLLKKSVDNYSKIRDKVSSEISEYSVFE</sequence>
<feature type="transmembrane region" description="Helical" evidence="1">
    <location>
        <begin position="12"/>
        <end position="30"/>
    </location>
</feature>
<dbReference type="Proteomes" id="UP001242903">
    <property type="component" value="Unassembled WGS sequence"/>
</dbReference>
<keyword evidence="1" id="KW-0472">Membrane</keyword>
<protein>
    <submittedName>
        <fullName evidence="2">Uncharacterized protein</fullName>
    </submittedName>
</protein>
<feature type="transmembrane region" description="Helical" evidence="1">
    <location>
        <begin position="42"/>
        <end position="59"/>
    </location>
</feature>
<keyword evidence="3" id="KW-1185">Reference proteome</keyword>
<gene>
    <name evidence="2" type="ORF">QUE93_06305</name>
</gene>
<dbReference type="RefSeq" id="WP_114667535.1">
    <property type="nucleotide sequence ID" value="NZ_BMBR01000003.1"/>
</dbReference>
<keyword evidence="1" id="KW-1133">Transmembrane helix</keyword>